<dbReference type="Proteomes" id="UP001497482">
    <property type="component" value="Chromosome 2"/>
</dbReference>
<name>A0AAV2KSI2_KNICA</name>
<accession>A0AAV2KSI2</accession>
<dbReference type="AlphaFoldDB" id="A0AAV2KSI2"/>
<evidence type="ECO:0000313" key="2">
    <source>
        <dbReference type="Proteomes" id="UP001497482"/>
    </source>
</evidence>
<organism evidence="1 2">
    <name type="scientific">Knipowitschia caucasica</name>
    <name type="common">Caucasian dwarf goby</name>
    <name type="synonym">Pomatoschistus caucasicus</name>
    <dbReference type="NCBI Taxonomy" id="637954"/>
    <lineage>
        <taxon>Eukaryota</taxon>
        <taxon>Metazoa</taxon>
        <taxon>Chordata</taxon>
        <taxon>Craniata</taxon>
        <taxon>Vertebrata</taxon>
        <taxon>Euteleostomi</taxon>
        <taxon>Actinopterygii</taxon>
        <taxon>Neopterygii</taxon>
        <taxon>Teleostei</taxon>
        <taxon>Neoteleostei</taxon>
        <taxon>Acanthomorphata</taxon>
        <taxon>Gobiaria</taxon>
        <taxon>Gobiiformes</taxon>
        <taxon>Gobioidei</taxon>
        <taxon>Gobiidae</taxon>
        <taxon>Gobiinae</taxon>
        <taxon>Knipowitschia</taxon>
    </lineage>
</organism>
<sequence length="130" mass="14196">MSGETVGDNSTGSKETGLRLLRMRRLGLLAMGHTIEEDTAEPGGKVDVGVHKYALKDDFESHAPLCLVKHLQDEPLMNLLSHIQTLSTVYCMWTGTEASGRSRALRGGAALSEWRVCKCWKAVELTVLVG</sequence>
<protein>
    <submittedName>
        <fullName evidence="1">Uncharacterized protein</fullName>
    </submittedName>
</protein>
<reference evidence="1 2" key="1">
    <citation type="submission" date="2024-04" db="EMBL/GenBank/DDBJ databases">
        <authorList>
            <person name="Waldvogel A.-M."/>
            <person name="Schoenle A."/>
        </authorList>
    </citation>
    <scope>NUCLEOTIDE SEQUENCE [LARGE SCALE GENOMIC DNA]</scope>
</reference>
<keyword evidence="2" id="KW-1185">Reference proteome</keyword>
<evidence type="ECO:0000313" key="1">
    <source>
        <dbReference type="EMBL" id="CAL1593008.1"/>
    </source>
</evidence>
<dbReference type="EMBL" id="OZ035824">
    <property type="protein sequence ID" value="CAL1593008.1"/>
    <property type="molecule type" value="Genomic_DNA"/>
</dbReference>
<gene>
    <name evidence="1" type="ORF">KC01_LOCUS22173</name>
</gene>
<proteinExistence type="predicted"/>